<name>A0A7W7I6G3_9ACTN</name>
<feature type="region of interest" description="Disordered" evidence="1">
    <location>
        <begin position="78"/>
        <end position="133"/>
    </location>
</feature>
<gene>
    <name evidence="2" type="ORF">BJ971_007836</name>
</gene>
<proteinExistence type="predicted"/>
<accession>A0A7W7I6G3</accession>
<dbReference type="EMBL" id="JACHNH010000001">
    <property type="protein sequence ID" value="MBB4767280.1"/>
    <property type="molecule type" value="Genomic_DNA"/>
</dbReference>
<evidence type="ECO:0000313" key="2">
    <source>
        <dbReference type="EMBL" id="MBB4767280.1"/>
    </source>
</evidence>
<organism evidence="2 3">
    <name type="scientific">Actinoplanes digitatis</name>
    <dbReference type="NCBI Taxonomy" id="1868"/>
    <lineage>
        <taxon>Bacteria</taxon>
        <taxon>Bacillati</taxon>
        <taxon>Actinomycetota</taxon>
        <taxon>Actinomycetes</taxon>
        <taxon>Micromonosporales</taxon>
        <taxon>Micromonosporaceae</taxon>
        <taxon>Actinoplanes</taxon>
    </lineage>
</organism>
<comment type="caution">
    <text evidence="2">The sequence shown here is derived from an EMBL/GenBank/DDBJ whole genome shotgun (WGS) entry which is preliminary data.</text>
</comment>
<reference evidence="2 3" key="1">
    <citation type="submission" date="2020-08" db="EMBL/GenBank/DDBJ databases">
        <title>Sequencing the genomes of 1000 actinobacteria strains.</title>
        <authorList>
            <person name="Klenk H.-P."/>
        </authorList>
    </citation>
    <scope>NUCLEOTIDE SEQUENCE [LARGE SCALE GENOMIC DNA]</scope>
    <source>
        <strain evidence="2 3">DSM 43149</strain>
    </source>
</reference>
<sequence>MRITASGQPRTGPRAGLVGRAGWRAGWPRAAVLDHGPRTQPRTAVRITASGQPRTGPRAGLVGRAGWRAGWPRAAVLDHGPSTQPRTAVRITASGQPRTGPRARPLIGRPGGAGWSRAQSQTAVPGPATGYRLRGTTTAHRHVAWAGWRAEKAERRSPGPRTTATASRHTGYWTRLRPERRATGTLPGQGCRSIQHLCRSRRRHRRLWITDARRWPRGAVPDHGLGPRASDHGLGWLSGHVSQLRATGCSHVGRAG</sequence>
<keyword evidence="3" id="KW-1185">Reference proteome</keyword>
<evidence type="ECO:0000256" key="1">
    <source>
        <dbReference type="SAM" id="MobiDB-lite"/>
    </source>
</evidence>
<protein>
    <submittedName>
        <fullName evidence="2">Uncharacterized protein</fullName>
    </submittedName>
</protein>
<evidence type="ECO:0000313" key="3">
    <source>
        <dbReference type="Proteomes" id="UP000578112"/>
    </source>
</evidence>
<dbReference type="AlphaFoldDB" id="A0A7W7I6G3"/>
<dbReference type="Proteomes" id="UP000578112">
    <property type="component" value="Unassembled WGS sequence"/>
</dbReference>